<dbReference type="Proteomes" id="UP001165679">
    <property type="component" value="Unassembled WGS sequence"/>
</dbReference>
<keyword evidence="6" id="KW-1185">Reference proteome</keyword>
<protein>
    <submittedName>
        <fullName evidence="5">TRAP transporter substrate-binding protein DctP</fullName>
    </submittedName>
</protein>
<gene>
    <name evidence="5" type="primary">dctP</name>
    <name evidence="5" type="ORF">OL599_19760</name>
</gene>
<reference evidence="5" key="2">
    <citation type="submission" date="2022-10" db="EMBL/GenBank/DDBJ databases">
        <authorList>
            <person name="Trinh H.N."/>
        </authorList>
    </citation>
    <scope>NUCLEOTIDE SEQUENCE</scope>
    <source>
        <strain evidence="5">RN2-1</strain>
    </source>
</reference>
<dbReference type="InterPro" id="IPR038404">
    <property type="entry name" value="TRAP_DctP_sf"/>
</dbReference>
<evidence type="ECO:0000256" key="1">
    <source>
        <dbReference type="ARBA" id="ARBA00009023"/>
    </source>
</evidence>
<dbReference type="PANTHER" id="PTHR33376">
    <property type="match status" value="1"/>
</dbReference>
<comment type="caution">
    <text evidence="5">The sequence shown here is derived from an EMBL/GenBank/DDBJ whole genome shotgun (WGS) entry which is preliminary data.</text>
</comment>
<sequence length="344" mass="37602">MQKNITRRRLAIAAAAVAAGGALPRRAAAAEPIRLRCSLDTAPTHMRNVSMGDYLKKLEAGSGGRIKTELFSAGALFKDANVAKALVQGQVEMACPGTWVMTGFIPDNDVVNLPMLYGQPLEVVRKALDGKTGAFINAQSKAKLRVHVLGPWLELGMEHWYSAGRPLKSFADLKGMKIRNAGGAALAWRTRFFDGNPNTTAWPDVPLALSQGTFDGLISTNESCFSSKLWEAGLKYSLQDHQNVNAYVPMISDSFYTSLPADLQKLVVDLWRENIAAYRANMAASQDKAYEELKAHGLQMVAPEAAEIADIRKRMLPEQDKLMKELKMSADLHKLLAEDLGSSV</sequence>
<dbReference type="PROSITE" id="PS51318">
    <property type="entry name" value="TAT"/>
    <property type="match status" value="1"/>
</dbReference>
<dbReference type="PANTHER" id="PTHR33376:SF7">
    <property type="entry name" value="C4-DICARBOXYLATE-BINDING PROTEIN DCTB"/>
    <property type="match status" value="1"/>
</dbReference>
<feature type="signal peptide" evidence="4">
    <location>
        <begin position="1"/>
        <end position="29"/>
    </location>
</feature>
<dbReference type="AlphaFoldDB" id="A0AA42CJD9"/>
<keyword evidence="2" id="KW-0813">Transport</keyword>
<dbReference type="EMBL" id="JAPDNT010000024">
    <property type="protein sequence ID" value="MCW3476807.1"/>
    <property type="molecule type" value="Genomic_DNA"/>
</dbReference>
<dbReference type="NCBIfam" id="NF037995">
    <property type="entry name" value="TRAP_S1"/>
    <property type="match status" value="1"/>
</dbReference>
<feature type="chain" id="PRO_5041306342" evidence="4">
    <location>
        <begin position="30"/>
        <end position="344"/>
    </location>
</feature>
<dbReference type="RefSeq" id="WP_264715642.1">
    <property type="nucleotide sequence ID" value="NZ_JAPDNT010000024.1"/>
</dbReference>
<name>A0AA42CJD9_9PROT</name>
<accession>A0AA42CJD9</accession>
<dbReference type="InterPro" id="IPR018389">
    <property type="entry name" value="DctP_fam"/>
</dbReference>
<organism evidence="5 6">
    <name type="scientific">Limobrevibacterium gyesilva</name>
    <dbReference type="NCBI Taxonomy" id="2991712"/>
    <lineage>
        <taxon>Bacteria</taxon>
        <taxon>Pseudomonadati</taxon>
        <taxon>Pseudomonadota</taxon>
        <taxon>Alphaproteobacteria</taxon>
        <taxon>Acetobacterales</taxon>
        <taxon>Acetobacteraceae</taxon>
        <taxon>Limobrevibacterium</taxon>
    </lineage>
</organism>
<dbReference type="SUPFAM" id="SSF53850">
    <property type="entry name" value="Periplasmic binding protein-like II"/>
    <property type="match status" value="1"/>
</dbReference>
<comment type="similarity">
    <text evidence="1">Belongs to the bacterial solute-binding protein 7 family.</text>
</comment>
<evidence type="ECO:0000256" key="3">
    <source>
        <dbReference type="ARBA" id="ARBA00022729"/>
    </source>
</evidence>
<dbReference type="Pfam" id="PF03480">
    <property type="entry name" value="DctP"/>
    <property type="match status" value="1"/>
</dbReference>
<dbReference type="GO" id="GO:0055085">
    <property type="term" value="P:transmembrane transport"/>
    <property type="evidence" value="ECO:0007669"/>
    <property type="project" value="InterPro"/>
</dbReference>
<evidence type="ECO:0000256" key="4">
    <source>
        <dbReference type="SAM" id="SignalP"/>
    </source>
</evidence>
<keyword evidence="3 4" id="KW-0732">Signal</keyword>
<evidence type="ECO:0000313" key="6">
    <source>
        <dbReference type="Proteomes" id="UP001165679"/>
    </source>
</evidence>
<evidence type="ECO:0000313" key="5">
    <source>
        <dbReference type="EMBL" id="MCW3476807.1"/>
    </source>
</evidence>
<dbReference type="Gene3D" id="3.40.190.170">
    <property type="entry name" value="Bacterial extracellular solute-binding protein, family 7"/>
    <property type="match status" value="1"/>
</dbReference>
<evidence type="ECO:0000256" key="2">
    <source>
        <dbReference type="ARBA" id="ARBA00022448"/>
    </source>
</evidence>
<reference evidence="5" key="1">
    <citation type="submission" date="2022-09" db="EMBL/GenBank/DDBJ databases">
        <title>Rhodovastum sp. nov. RN2-1 isolated from soil in Seongnam, South Korea.</title>
        <authorList>
            <person name="Le N.T."/>
        </authorList>
    </citation>
    <scope>NUCLEOTIDE SEQUENCE</scope>
    <source>
        <strain evidence="5">RN2-1</strain>
    </source>
</reference>
<proteinExistence type="inferred from homology"/>
<dbReference type="InterPro" id="IPR006311">
    <property type="entry name" value="TAT_signal"/>
</dbReference>